<dbReference type="SUPFAM" id="SSF143011">
    <property type="entry name" value="RelE-like"/>
    <property type="match status" value="1"/>
</dbReference>
<dbReference type="PANTHER" id="PTHR40266:SF2">
    <property type="entry name" value="TOXIN HIGB-1"/>
    <property type="match status" value="1"/>
</dbReference>
<dbReference type="EMBL" id="QZJW01000011">
    <property type="protein sequence ID" value="RJO61763.1"/>
    <property type="molecule type" value="Genomic_DNA"/>
</dbReference>
<evidence type="ECO:0000313" key="1">
    <source>
        <dbReference type="EMBL" id="RJO61763.1"/>
    </source>
</evidence>
<organism evidence="1 2">
    <name type="scientific">candidate division WS5 bacterium</name>
    <dbReference type="NCBI Taxonomy" id="2093353"/>
    <lineage>
        <taxon>Bacteria</taxon>
        <taxon>candidate division WS5</taxon>
    </lineage>
</organism>
<dbReference type="InterPro" id="IPR035093">
    <property type="entry name" value="RelE/ParE_toxin_dom_sf"/>
</dbReference>
<protein>
    <submittedName>
        <fullName evidence="1">Peptidase</fullName>
    </submittedName>
</protein>
<gene>
    <name evidence="1" type="ORF">C4544_01855</name>
</gene>
<dbReference type="Gene3D" id="3.30.2310.20">
    <property type="entry name" value="RelE-like"/>
    <property type="match status" value="1"/>
</dbReference>
<dbReference type="Proteomes" id="UP000285655">
    <property type="component" value="Unassembled WGS sequence"/>
</dbReference>
<name>A0A419DF62_9BACT</name>
<proteinExistence type="predicted"/>
<reference evidence="1 2" key="1">
    <citation type="journal article" date="2017" name="ISME J.">
        <title>Energy and carbon metabolisms in a deep terrestrial subsurface fluid microbial community.</title>
        <authorList>
            <person name="Momper L."/>
            <person name="Jungbluth S.P."/>
            <person name="Lee M.D."/>
            <person name="Amend J.P."/>
        </authorList>
    </citation>
    <scope>NUCLEOTIDE SEQUENCE [LARGE SCALE GENOMIC DNA]</scope>
    <source>
        <strain evidence="1">SURF_29</strain>
    </source>
</reference>
<dbReference type="Pfam" id="PF05015">
    <property type="entry name" value="HigB-like_toxin"/>
    <property type="match status" value="1"/>
</dbReference>
<dbReference type="InterPro" id="IPR007711">
    <property type="entry name" value="HigB-1"/>
</dbReference>
<comment type="caution">
    <text evidence="1">The sequence shown here is derived from an EMBL/GenBank/DDBJ whole genome shotgun (WGS) entry which is preliminary data.</text>
</comment>
<accession>A0A419DF62</accession>
<dbReference type="PANTHER" id="PTHR40266">
    <property type="entry name" value="TOXIN HIGB-1"/>
    <property type="match status" value="1"/>
</dbReference>
<sequence>MIKKFSHKGLEDFFYDGTKKGIQAQHSQKLADILDRLDAAKEIADMKFPGSDLHQLKGKMKGLWAVKVSGNWRAIFSFKEGNAYDVNYIDYH</sequence>
<dbReference type="AlphaFoldDB" id="A0A419DF62"/>
<evidence type="ECO:0000313" key="2">
    <source>
        <dbReference type="Proteomes" id="UP000285655"/>
    </source>
</evidence>